<dbReference type="InterPro" id="IPR001584">
    <property type="entry name" value="Integrase_cat-core"/>
</dbReference>
<dbReference type="GO" id="GO:0003676">
    <property type="term" value="F:nucleic acid binding"/>
    <property type="evidence" value="ECO:0007669"/>
    <property type="project" value="InterPro"/>
</dbReference>
<dbReference type="GO" id="GO:0005634">
    <property type="term" value="C:nucleus"/>
    <property type="evidence" value="ECO:0007669"/>
    <property type="project" value="UniProtKB-ARBA"/>
</dbReference>
<gene>
    <name evidence="2" type="ORF">M153_6800003778</name>
</gene>
<sequence length="124" mass="14342">MPNISHDDVKRVIQECLTCKLNKKRVNKYGKLLGTLDYSKPWDSLAIDLIGPLKREGESKESQILHIMDMGSRLSMTKVLKRADSREISDILEREWFNIYPLPSKILSDNGKVFTSKIYFHSTK</sequence>
<dbReference type="Proteomes" id="UP000051530">
    <property type="component" value="Unassembled WGS sequence"/>
</dbReference>
<dbReference type="InterPro" id="IPR012337">
    <property type="entry name" value="RNaseH-like_sf"/>
</dbReference>
<dbReference type="SUPFAM" id="SSF53098">
    <property type="entry name" value="Ribonuclease H-like"/>
    <property type="match status" value="1"/>
</dbReference>
<evidence type="ECO:0000313" key="3">
    <source>
        <dbReference type="Proteomes" id="UP000051530"/>
    </source>
</evidence>
<reference evidence="2 3" key="1">
    <citation type="submission" date="2015-07" db="EMBL/GenBank/DDBJ databases">
        <title>The genome of Pseudoloma neurophilia, a relevant intracellular parasite of the zebrafish.</title>
        <authorList>
            <person name="Ndikumana S."/>
            <person name="Pelin A."/>
            <person name="Sanders J."/>
            <person name="Corradi N."/>
        </authorList>
    </citation>
    <scope>NUCLEOTIDE SEQUENCE [LARGE SCALE GENOMIC DNA]</scope>
    <source>
        <strain evidence="2 3">MK1</strain>
    </source>
</reference>
<organism evidence="2 3">
    <name type="scientific">Pseudoloma neurophilia</name>
    <dbReference type="NCBI Taxonomy" id="146866"/>
    <lineage>
        <taxon>Eukaryota</taxon>
        <taxon>Fungi</taxon>
        <taxon>Fungi incertae sedis</taxon>
        <taxon>Microsporidia</taxon>
        <taxon>Pseudoloma</taxon>
    </lineage>
</organism>
<accession>A0A0R0M3P2</accession>
<dbReference type="OrthoDB" id="6752380at2759"/>
<name>A0A0R0M3P2_9MICR</name>
<dbReference type="EMBL" id="LGUB01000257">
    <property type="protein sequence ID" value="KRH93665.1"/>
    <property type="molecule type" value="Genomic_DNA"/>
</dbReference>
<comment type="caution">
    <text evidence="2">The sequence shown here is derived from an EMBL/GenBank/DDBJ whole genome shotgun (WGS) entry which is preliminary data.</text>
</comment>
<dbReference type="PANTHER" id="PTHR37984:SF5">
    <property type="entry name" value="PROTEIN NYNRIN-LIKE"/>
    <property type="match status" value="1"/>
</dbReference>
<dbReference type="InterPro" id="IPR036397">
    <property type="entry name" value="RNaseH_sf"/>
</dbReference>
<proteinExistence type="predicted"/>
<dbReference type="VEuPathDB" id="MicrosporidiaDB:M153_6800003778"/>
<dbReference type="InterPro" id="IPR050951">
    <property type="entry name" value="Retrovirus_Pol_polyprotein"/>
</dbReference>
<evidence type="ECO:0000259" key="1">
    <source>
        <dbReference type="PROSITE" id="PS50994"/>
    </source>
</evidence>
<dbReference type="AlphaFoldDB" id="A0A0R0M3P2"/>
<dbReference type="Gene3D" id="3.30.420.10">
    <property type="entry name" value="Ribonuclease H-like superfamily/Ribonuclease H"/>
    <property type="match status" value="1"/>
</dbReference>
<dbReference type="PROSITE" id="PS50994">
    <property type="entry name" value="INTEGRASE"/>
    <property type="match status" value="1"/>
</dbReference>
<protein>
    <submittedName>
        <fullName evidence="2">Transposable element</fullName>
    </submittedName>
</protein>
<feature type="domain" description="Integrase catalytic" evidence="1">
    <location>
        <begin position="37"/>
        <end position="124"/>
    </location>
</feature>
<dbReference type="PANTHER" id="PTHR37984">
    <property type="entry name" value="PROTEIN CBG26694"/>
    <property type="match status" value="1"/>
</dbReference>
<keyword evidence="3" id="KW-1185">Reference proteome</keyword>
<evidence type="ECO:0000313" key="2">
    <source>
        <dbReference type="EMBL" id="KRH93665.1"/>
    </source>
</evidence>
<dbReference type="GO" id="GO:0015074">
    <property type="term" value="P:DNA integration"/>
    <property type="evidence" value="ECO:0007669"/>
    <property type="project" value="InterPro"/>
</dbReference>